<dbReference type="RefSeq" id="XP_024722237.1">
    <property type="nucleotide sequence ID" value="XM_024868057.1"/>
</dbReference>
<dbReference type="GeneID" id="36576138"/>
<evidence type="ECO:0000313" key="2">
    <source>
        <dbReference type="EMBL" id="PSS22082.1"/>
    </source>
</evidence>
<proteinExistence type="predicted"/>
<evidence type="ECO:0000256" key="1">
    <source>
        <dbReference type="SAM" id="MobiDB-lite"/>
    </source>
</evidence>
<dbReference type="Proteomes" id="UP000241818">
    <property type="component" value="Unassembled WGS sequence"/>
</dbReference>
<reference evidence="2 3" key="1">
    <citation type="journal article" date="2018" name="New Phytol.">
        <title>Comparative genomics and transcriptomics depict ericoid mycorrhizal fungi as versatile saprotrophs and plant mutualists.</title>
        <authorList>
            <person name="Martino E."/>
            <person name="Morin E."/>
            <person name="Grelet G.A."/>
            <person name="Kuo A."/>
            <person name="Kohler A."/>
            <person name="Daghino S."/>
            <person name="Barry K.W."/>
            <person name="Cichocki N."/>
            <person name="Clum A."/>
            <person name="Dockter R.B."/>
            <person name="Hainaut M."/>
            <person name="Kuo R.C."/>
            <person name="LaButti K."/>
            <person name="Lindahl B.D."/>
            <person name="Lindquist E.A."/>
            <person name="Lipzen A."/>
            <person name="Khouja H.R."/>
            <person name="Magnuson J."/>
            <person name="Murat C."/>
            <person name="Ohm R.A."/>
            <person name="Singer S.W."/>
            <person name="Spatafora J.W."/>
            <person name="Wang M."/>
            <person name="Veneault-Fourrey C."/>
            <person name="Henrissat B."/>
            <person name="Grigoriev I.V."/>
            <person name="Martin F.M."/>
            <person name="Perotto S."/>
        </authorList>
    </citation>
    <scope>NUCLEOTIDE SEQUENCE [LARGE SCALE GENOMIC DNA]</scope>
    <source>
        <strain evidence="2 3">ATCC 22711</strain>
    </source>
</reference>
<gene>
    <name evidence="2" type="ORF">M430DRAFT_49251</name>
</gene>
<feature type="region of interest" description="Disordered" evidence="1">
    <location>
        <begin position="129"/>
        <end position="149"/>
    </location>
</feature>
<dbReference type="InParanoid" id="A0A2T3B5Q5"/>
<evidence type="ECO:0000313" key="3">
    <source>
        <dbReference type="Proteomes" id="UP000241818"/>
    </source>
</evidence>
<accession>A0A2T3B5Q5</accession>
<feature type="region of interest" description="Disordered" evidence="1">
    <location>
        <begin position="199"/>
        <end position="270"/>
    </location>
</feature>
<protein>
    <submittedName>
        <fullName evidence="2">Uncharacterized protein</fullName>
    </submittedName>
</protein>
<keyword evidence="3" id="KW-1185">Reference proteome</keyword>
<feature type="region of interest" description="Disordered" evidence="1">
    <location>
        <begin position="1"/>
        <end position="104"/>
    </location>
</feature>
<dbReference type="AlphaFoldDB" id="A0A2T3B5Q5"/>
<dbReference type="EMBL" id="KZ679009">
    <property type="protein sequence ID" value="PSS22082.1"/>
    <property type="molecule type" value="Genomic_DNA"/>
</dbReference>
<feature type="compositionally biased region" description="Basic and acidic residues" evidence="1">
    <location>
        <begin position="248"/>
        <end position="258"/>
    </location>
</feature>
<sequence>MQSPVGSPAPHTAIPRSHSSQSIHVDRDISVVSGRASGSREVNKHARGSRTQSVTYGQDRAQTSHGFSFSPSHSTSSPQLNRWNSESRLSMRSQPSSRRNTAANVGSVHVELLQSNRENMKALSEFLRTKEPPPDNWMSIPDSDETNHGSIKKSALKIFGRKPKKPQKLLKLPDTAVAAKTLEGSRHIAISIPLEYDHLSKSQPPQRSGHSPNNSQAKVIPPPAHVTVLKPVVEGRESNSSHRTTPPRNRDGTRESSHSRPPSAATPAAELLGAETTQTLENYYTQLNRQQKLKEGTSGVKTRESSRSRRSSQGHVTVFPPDILRPDSQRTDSRHSAGTVYSSASTIAPHNRSRRVSSVSTAPSVATASVKIDLPTRKSSISTISKTVQTELAQNYATAANASREDTPTPSNLSEKAESLASETSTVVGTGETVQGYTAVSVTHLKGHTPKHLIPSPAPTRGLPDVPESPCIPDFLPSPSPPINRRSIMSGLIDNVSKTDSKPVEGSTDESNPVTLQSRQERVKARKARDIAALREKSSREPLSDAVSTANRSRASSQTTISHSPARPQKRRSISLERSQRRSGNTLSPIMLVADLAPYTGTVYLSETPPSTRAARKRTSEASPKPHAAKGTYTPPRSFTSSCGSESDSTPKMGKRNRSQVHPPQSPSDQDLEARRRERRAKRNMSLRERAVEARLQRIERENAMLMSTLGGIANSFGELDRLLPKRRRRPDGLLGGAPGMVAADGLVEEVVPVMRELQAGAPSVSEDGGVSSSV</sequence>
<feature type="compositionally biased region" description="Polar residues" evidence="1">
    <location>
        <begin position="660"/>
        <end position="669"/>
    </location>
</feature>
<feature type="region of interest" description="Disordered" evidence="1">
    <location>
        <begin position="399"/>
        <end position="428"/>
    </location>
</feature>
<feature type="compositionally biased region" description="Polar residues" evidence="1">
    <location>
        <begin position="546"/>
        <end position="563"/>
    </location>
</feature>
<feature type="compositionally biased region" description="Basic and acidic residues" evidence="1">
    <location>
        <begin position="519"/>
        <end position="543"/>
    </location>
</feature>
<feature type="compositionally biased region" description="Polar residues" evidence="1">
    <location>
        <begin position="635"/>
        <end position="650"/>
    </location>
</feature>
<feature type="compositionally biased region" description="Polar residues" evidence="1">
    <location>
        <begin position="509"/>
        <end position="518"/>
    </location>
</feature>
<name>A0A2T3B5Q5_AMORE</name>
<feature type="region of interest" description="Disordered" evidence="1">
    <location>
        <begin position="604"/>
        <end position="686"/>
    </location>
</feature>
<feature type="region of interest" description="Disordered" evidence="1">
    <location>
        <begin position="448"/>
        <end position="583"/>
    </location>
</feature>
<feature type="compositionally biased region" description="Basic and acidic residues" evidence="1">
    <location>
        <begin position="324"/>
        <end position="335"/>
    </location>
</feature>
<feature type="region of interest" description="Disordered" evidence="1">
    <location>
        <begin position="287"/>
        <end position="342"/>
    </location>
</feature>
<feature type="compositionally biased region" description="Low complexity" evidence="1">
    <location>
        <begin position="63"/>
        <end position="78"/>
    </location>
</feature>
<organism evidence="2 3">
    <name type="scientific">Amorphotheca resinae ATCC 22711</name>
    <dbReference type="NCBI Taxonomy" id="857342"/>
    <lineage>
        <taxon>Eukaryota</taxon>
        <taxon>Fungi</taxon>
        <taxon>Dikarya</taxon>
        <taxon>Ascomycota</taxon>
        <taxon>Pezizomycotina</taxon>
        <taxon>Leotiomycetes</taxon>
        <taxon>Helotiales</taxon>
        <taxon>Amorphothecaceae</taxon>
        <taxon>Amorphotheca</taxon>
    </lineage>
</organism>
<feature type="compositionally biased region" description="Polar residues" evidence="1">
    <location>
        <begin position="201"/>
        <end position="217"/>
    </location>
</feature>
<dbReference type="OrthoDB" id="5417386at2759"/>
<feature type="compositionally biased region" description="Polar residues" evidence="1">
    <location>
        <begin position="79"/>
        <end position="104"/>
    </location>
</feature>